<reference evidence="8 9" key="1">
    <citation type="submission" date="2020-01" db="EMBL/GenBank/DDBJ databases">
        <title>Genomic analysis of Aminipila sp. CBA3637.</title>
        <authorList>
            <person name="Kim Y.B."/>
            <person name="Roh S.W."/>
        </authorList>
    </citation>
    <scope>NUCLEOTIDE SEQUENCE [LARGE SCALE GENOMIC DNA]</scope>
    <source>
        <strain evidence="8 9">CBA3637</strain>
    </source>
</reference>
<comment type="pathway">
    <text evidence="1">Biopolymer metabolism; poly-(R)-3-hydroxybutanoate biosynthesis.</text>
</comment>
<proteinExistence type="predicted"/>
<dbReference type="InterPro" id="IPR029058">
    <property type="entry name" value="AB_hydrolase_fold"/>
</dbReference>
<dbReference type="SUPFAM" id="SSF53474">
    <property type="entry name" value="alpha/beta-Hydrolases"/>
    <property type="match status" value="1"/>
</dbReference>
<dbReference type="AlphaFoldDB" id="A0A6P1MMD5"/>
<dbReference type="KEGG" id="amic:Ami3637_10715"/>
<dbReference type="InterPro" id="IPR000073">
    <property type="entry name" value="AB_hydrolase_1"/>
</dbReference>
<dbReference type="UniPathway" id="UPA00917"/>
<name>A0A6P1MMD5_9FIRM</name>
<keyword evidence="9" id="KW-1185">Reference proteome</keyword>
<evidence type="ECO:0000256" key="5">
    <source>
        <dbReference type="ARBA" id="ARBA00023315"/>
    </source>
</evidence>
<dbReference type="Gene3D" id="3.40.50.1820">
    <property type="entry name" value="alpha/beta hydrolase"/>
    <property type="match status" value="1"/>
</dbReference>
<evidence type="ECO:0000256" key="2">
    <source>
        <dbReference type="ARBA" id="ARBA00019065"/>
    </source>
</evidence>
<dbReference type="InterPro" id="IPR051321">
    <property type="entry name" value="PHA/PHB_synthase"/>
</dbReference>
<keyword evidence="3" id="KW-0808">Transferase</keyword>
<protein>
    <recommendedName>
        <fullName evidence="2">Poly(3-hydroxyalkanoate) polymerase subunit PhaC</fullName>
    </recommendedName>
    <alternativeName>
        <fullName evidence="6">PHB synthase subunit PhaC</fullName>
    </alternativeName>
</protein>
<evidence type="ECO:0000256" key="1">
    <source>
        <dbReference type="ARBA" id="ARBA00004683"/>
    </source>
</evidence>
<accession>A0A6P1MMD5</accession>
<evidence type="ECO:0000256" key="6">
    <source>
        <dbReference type="ARBA" id="ARBA00033356"/>
    </source>
</evidence>
<dbReference type="GO" id="GO:0042619">
    <property type="term" value="P:poly-hydroxybutyrate biosynthetic process"/>
    <property type="evidence" value="ECO:0007669"/>
    <property type="project" value="UniProtKB-KW"/>
</dbReference>
<keyword evidence="4" id="KW-0583">PHB biosynthesis</keyword>
<dbReference type="PANTHER" id="PTHR36837:SF2">
    <property type="entry name" value="POLY(3-HYDROXYALKANOATE) POLYMERASE SUBUNIT PHAC"/>
    <property type="match status" value="1"/>
</dbReference>
<dbReference type="InterPro" id="IPR010125">
    <property type="entry name" value="PHA_synth_III_C"/>
</dbReference>
<evidence type="ECO:0000313" key="9">
    <source>
        <dbReference type="Proteomes" id="UP000463883"/>
    </source>
</evidence>
<evidence type="ECO:0000256" key="3">
    <source>
        <dbReference type="ARBA" id="ARBA00022679"/>
    </source>
</evidence>
<evidence type="ECO:0000313" key="8">
    <source>
        <dbReference type="EMBL" id="QHI72816.1"/>
    </source>
</evidence>
<sequence length="358" mass="41081">MNLAYGLDMQKSFDEFFALQKKMMRGMEVLMDVDDEGSDCTPKELVYEEDKMKLYHYKPLTKNTCKVPTLIVYALVNRQYMMDIQQDKSVIKNLLEQGLDLYIIDWGYPAPEDRYLTMEDYIEGYIHNTVDFICKANKVEKINIMGVCQGGTFSTIYSALHPDKIKNLVTMVAPIDFDTEEGLLFKWGKNLNIDSMVDAYGVIPGDVMNAGFVILKPFQLMLDKYITVLDNLDDSKQMSDFFRMEKWIFDSPGQAGETIRQFVNDLYKENKLVKGELMIGEKQVNLKNINMPLLNIYAEYDHLVPPSASKPLNDHIGSSDKEMVSFPVGHIGMYVSSKSQKEMAGKIAKWIMERSKKS</sequence>
<dbReference type="PANTHER" id="PTHR36837">
    <property type="entry name" value="POLY(3-HYDROXYALKANOATE) POLYMERASE SUBUNIT PHAC"/>
    <property type="match status" value="1"/>
</dbReference>
<dbReference type="GO" id="GO:0016746">
    <property type="term" value="F:acyltransferase activity"/>
    <property type="evidence" value="ECO:0007669"/>
    <property type="project" value="UniProtKB-KW"/>
</dbReference>
<keyword evidence="5" id="KW-0012">Acyltransferase</keyword>
<gene>
    <name evidence="8" type="primary">phaC</name>
    <name evidence="8" type="ORF">Ami3637_10715</name>
</gene>
<dbReference type="EMBL" id="CP047591">
    <property type="protein sequence ID" value="QHI72816.1"/>
    <property type="molecule type" value="Genomic_DNA"/>
</dbReference>
<feature type="domain" description="AB hydrolase-1" evidence="7">
    <location>
        <begin position="88"/>
        <end position="334"/>
    </location>
</feature>
<dbReference type="Proteomes" id="UP000463883">
    <property type="component" value="Chromosome"/>
</dbReference>
<evidence type="ECO:0000256" key="4">
    <source>
        <dbReference type="ARBA" id="ARBA00022752"/>
    </source>
</evidence>
<organism evidence="8 9">
    <name type="scientific">Aminipila terrae</name>
    <dbReference type="NCBI Taxonomy" id="2697030"/>
    <lineage>
        <taxon>Bacteria</taxon>
        <taxon>Bacillati</taxon>
        <taxon>Bacillota</taxon>
        <taxon>Clostridia</taxon>
        <taxon>Peptostreptococcales</taxon>
        <taxon>Anaerovoracaceae</taxon>
        <taxon>Aminipila</taxon>
    </lineage>
</organism>
<dbReference type="Pfam" id="PF00561">
    <property type="entry name" value="Abhydrolase_1"/>
    <property type="match status" value="1"/>
</dbReference>
<dbReference type="NCBIfam" id="TIGR01836">
    <property type="entry name" value="PHA_synth_III_C"/>
    <property type="match status" value="1"/>
</dbReference>
<evidence type="ECO:0000259" key="7">
    <source>
        <dbReference type="Pfam" id="PF00561"/>
    </source>
</evidence>
<dbReference type="RefSeq" id="WP_162362583.1">
    <property type="nucleotide sequence ID" value="NZ_CP047591.1"/>
</dbReference>